<sequence length="157" mass="17193">MTKRLVVYFTATGNTGRAAETLARAIGADIAQITPAEPYDAAALDWTDPNSRVSAEHRDRSMRPALANNPSIDGYDEIFLGYPLWWETAPRAVRTWLESHDFTGKKLITFATSSSSVRGANGVQLHDSAPSATWIDGRRVQPNATEADMRAWAESVA</sequence>
<dbReference type="PROSITE" id="PS00201">
    <property type="entry name" value="FLAVODOXIN"/>
    <property type="match status" value="1"/>
</dbReference>
<dbReference type="GO" id="GO:0009055">
    <property type="term" value="F:electron transfer activity"/>
    <property type="evidence" value="ECO:0007669"/>
    <property type="project" value="InterPro"/>
</dbReference>
<proteinExistence type="predicted"/>
<dbReference type="InterPro" id="IPR029039">
    <property type="entry name" value="Flavoprotein-like_sf"/>
</dbReference>
<evidence type="ECO:0000313" key="2">
    <source>
        <dbReference type="EMBL" id="MUH59368.1"/>
    </source>
</evidence>
<reference evidence="2 3" key="1">
    <citation type="submission" date="2019-09" db="EMBL/GenBank/DDBJ databases">
        <title>Bifidobacterium canis sp. nov., isolated from the digestive tract of German Shepherd dog puppy.</title>
        <authorList>
            <person name="Bunesova V."/>
        </authorList>
    </citation>
    <scope>NUCLEOTIDE SEQUENCE [LARGE SCALE GENOMIC DNA]</scope>
    <source>
        <strain evidence="2 3">GSD1FS</strain>
    </source>
</reference>
<dbReference type="EMBL" id="WNLP01000002">
    <property type="protein sequence ID" value="MUH59368.1"/>
    <property type="molecule type" value="Genomic_DNA"/>
</dbReference>
<comment type="caution">
    <text evidence="2">The sequence shown here is derived from an EMBL/GenBank/DDBJ whole genome shotgun (WGS) entry which is preliminary data.</text>
</comment>
<dbReference type="InterPro" id="IPR001226">
    <property type="entry name" value="Flavodoxin_CS"/>
</dbReference>
<dbReference type="InterPro" id="IPR008254">
    <property type="entry name" value="Flavodoxin/NO_synth"/>
</dbReference>
<dbReference type="GO" id="GO:0010181">
    <property type="term" value="F:FMN binding"/>
    <property type="evidence" value="ECO:0007669"/>
    <property type="project" value="InterPro"/>
</dbReference>
<dbReference type="Pfam" id="PF12682">
    <property type="entry name" value="Flavodoxin_4"/>
    <property type="match status" value="1"/>
</dbReference>
<dbReference type="SUPFAM" id="SSF52218">
    <property type="entry name" value="Flavoproteins"/>
    <property type="match status" value="1"/>
</dbReference>
<dbReference type="Proteomes" id="UP000487882">
    <property type="component" value="Unassembled WGS sequence"/>
</dbReference>
<dbReference type="PANTHER" id="PTHR39201:SF1">
    <property type="entry name" value="FLAVODOXIN-LIKE DOMAIN-CONTAINING PROTEIN"/>
    <property type="match status" value="1"/>
</dbReference>
<feature type="domain" description="Flavodoxin-like" evidence="1">
    <location>
        <begin position="3"/>
        <end position="155"/>
    </location>
</feature>
<dbReference type="AlphaFoldDB" id="A0A7K1J3Y9"/>
<organism evidence="2 3">
    <name type="scientific">Bifidobacterium canis</name>
    <dbReference type="NCBI Taxonomy" id="2610880"/>
    <lineage>
        <taxon>Bacteria</taxon>
        <taxon>Bacillati</taxon>
        <taxon>Actinomycetota</taxon>
        <taxon>Actinomycetes</taxon>
        <taxon>Bifidobacteriales</taxon>
        <taxon>Bifidobacteriaceae</taxon>
        <taxon>Bifidobacterium</taxon>
    </lineage>
</organism>
<accession>A0A7K1J3Y9</accession>
<dbReference type="RefSeq" id="WP_155588349.1">
    <property type="nucleotide sequence ID" value="NZ_WNLP01000002.1"/>
</dbReference>
<dbReference type="Gene3D" id="3.40.50.360">
    <property type="match status" value="1"/>
</dbReference>
<evidence type="ECO:0000259" key="1">
    <source>
        <dbReference type="Pfam" id="PF12682"/>
    </source>
</evidence>
<dbReference type="PANTHER" id="PTHR39201">
    <property type="entry name" value="EXPORTED PROTEIN-RELATED"/>
    <property type="match status" value="1"/>
</dbReference>
<protein>
    <submittedName>
        <fullName evidence="2">Flavodoxin</fullName>
    </submittedName>
</protein>
<gene>
    <name evidence="2" type="ORF">GSD1FS_0689</name>
</gene>
<keyword evidence="3" id="KW-1185">Reference proteome</keyword>
<evidence type="ECO:0000313" key="3">
    <source>
        <dbReference type="Proteomes" id="UP000487882"/>
    </source>
</evidence>
<name>A0A7K1J3Y9_9BIFI</name>